<dbReference type="AlphaFoldDB" id="A0A1Q6F7L2"/>
<dbReference type="PROSITE" id="PS50263">
    <property type="entry name" value="CN_HYDROLASE"/>
    <property type="match status" value="1"/>
</dbReference>
<evidence type="ECO:0000256" key="6">
    <source>
        <dbReference type="ARBA" id="ARBA00022989"/>
    </source>
</evidence>
<dbReference type="HAMAP" id="MF_01148">
    <property type="entry name" value="Lnt"/>
    <property type="match status" value="1"/>
</dbReference>
<evidence type="ECO:0000256" key="1">
    <source>
        <dbReference type="ARBA" id="ARBA00004651"/>
    </source>
</evidence>
<dbReference type="GO" id="GO:0005886">
    <property type="term" value="C:plasma membrane"/>
    <property type="evidence" value="ECO:0007669"/>
    <property type="project" value="UniProtKB-SubCell"/>
</dbReference>
<keyword evidence="6 9" id="KW-1133">Transmembrane helix</keyword>
<dbReference type="RefSeq" id="WP_278339209.1">
    <property type="nucleotide sequence ID" value="NZ_BAAFLA010000012.1"/>
</dbReference>
<dbReference type="InterPro" id="IPR036526">
    <property type="entry name" value="C-N_Hydrolase_sf"/>
</dbReference>
<comment type="caution">
    <text evidence="11">The sequence shown here is derived from an EMBL/GenBank/DDBJ whole genome shotgun (WGS) entry which is preliminary data.</text>
</comment>
<feature type="transmembrane region" description="Helical" evidence="9">
    <location>
        <begin position="180"/>
        <end position="202"/>
    </location>
</feature>
<evidence type="ECO:0000256" key="7">
    <source>
        <dbReference type="ARBA" id="ARBA00023136"/>
    </source>
</evidence>
<feature type="transmembrane region" description="Helical" evidence="9">
    <location>
        <begin position="77"/>
        <end position="99"/>
    </location>
</feature>
<comment type="catalytic activity">
    <reaction evidence="9">
        <text>N-terminal S-1,2-diacyl-sn-glyceryl-L-cysteinyl-[lipoprotein] + a glycerophospholipid = N-acyl-S-1,2-diacyl-sn-glyceryl-L-cysteinyl-[lipoprotein] + a 2-acyl-sn-glycero-3-phospholipid + H(+)</text>
        <dbReference type="Rhea" id="RHEA:48228"/>
        <dbReference type="Rhea" id="RHEA-COMP:14681"/>
        <dbReference type="Rhea" id="RHEA-COMP:14684"/>
        <dbReference type="ChEBI" id="CHEBI:15378"/>
        <dbReference type="ChEBI" id="CHEBI:136912"/>
        <dbReference type="ChEBI" id="CHEBI:140656"/>
        <dbReference type="ChEBI" id="CHEBI:140657"/>
        <dbReference type="ChEBI" id="CHEBI:140660"/>
        <dbReference type="EC" id="2.3.1.269"/>
    </reaction>
</comment>
<dbReference type="Pfam" id="PF00795">
    <property type="entry name" value="CN_hydrolase"/>
    <property type="match status" value="1"/>
</dbReference>
<dbReference type="InterPro" id="IPR004563">
    <property type="entry name" value="Apolipo_AcylTrfase"/>
</dbReference>
<dbReference type="InterPro" id="IPR003010">
    <property type="entry name" value="C-N_Hydrolase"/>
</dbReference>
<organism evidence="11 12">
    <name type="scientific">Alistipes putredinis</name>
    <dbReference type="NCBI Taxonomy" id="28117"/>
    <lineage>
        <taxon>Bacteria</taxon>
        <taxon>Pseudomonadati</taxon>
        <taxon>Bacteroidota</taxon>
        <taxon>Bacteroidia</taxon>
        <taxon>Bacteroidales</taxon>
        <taxon>Rikenellaceae</taxon>
        <taxon>Alistipes</taxon>
    </lineage>
</organism>
<dbReference type="SUPFAM" id="SSF56317">
    <property type="entry name" value="Carbon-nitrogen hydrolase"/>
    <property type="match status" value="1"/>
</dbReference>
<accession>A0A1Q6F7L2</accession>
<keyword evidence="11" id="KW-0449">Lipoprotein</keyword>
<feature type="transmembrane region" description="Helical" evidence="9">
    <location>
        <begin position="6"/>
        <end position="36"/>
    </location>
</feature>
<protein>
    <recommendedName>
        <fullName evidence="9">Apolipoprotein N-acyltransferase</fullName>
        <shortName evidence="9">ALP N-acyltransferase</shortName>
        <ecNumber evidence="9">2.3.1.269</ecNumber>
    </recommendedName>
</protein>
<evidence type="ECO:0000256" key="5">
    <source>
        <dbReference type="ARBA" id="ARBA00022692"/>
    </source>
</evidence>
<keyword evidence="7 9" id="KW-0472">Membrane</keyword>
<dbReference type="EMBL" id="MNQH01000025">
    <property type="protein sequence ID" value="OKY94682.1"/>
    <property type="molecule type" value="Genomic_DNA"/>
</dbReference>
<dbReference type="InterPro" id="IPR045378">
    <property type="entry name" value="LNT_N"/>
</dbReference>
<dbReference type="GO" id="GO:0016410">
    <property type="term" value="F:N-acyltransferase activity"/>
    <property type="evidence" value="ECO:0007669"/>
    <property type="project" value="UniProtKB-UniRule"/>
</dbReference>
<comment type="subcellular location">
    <subcellularLocation>
        <location evidence="1 9">Cell membrane</location>
        <topology evidence="1 9">Multi-pass membrane protein</topology>
    </subcellularLocation>
</comment>
<feature type="transmembrane region" description="Helical" evidence="9">
    <location>
        <begin position="492"/>
        <end position="511"/>
    </location>
</feature>
<feature type="transmembrane region" description="Helical" evidence="9">
    <location>
        <begin position="148"/>
        <end position="168"/>
    </location>
</feature>
<feature type="transmembrane region" description="Helical" evidence="9">
    <location>
        <begin position="106"/>
        <end position="124"/>
    </location>
</feature>
<evidence type="ECO:0000256" key="2">
    <source>
        <dbReference type="ARBA" id="ARBA00010065"/>
    </source>
</evidence>
<proteinExistence type="inferred from homology"/>
<dbReference type="EC" id="2.3.1.269" evidence="9"/>
<keyword evidence="8 9" id="KW-0012">Acyltransferase</keyword>
<evidence type="ECO:0000256" key="9">
    <source>
        <dbReference type="HAMAP-Rule" id="MF_01148"/>
    </source>
</evidence>
<dbReference type="Pfam" id="PF20154">
    <property type="entry name" value="LNT_N"/>
    <property type="match status" value="1"/>
</dbReference>
<name>A0A1Q6F7L2_9BACT</name>
<dbReference type="Proteomes" id="UP000187417">
    <property type="component" value="Unassembled WGS sequence"/>
</dbReference>
<dbReference type="Gene3D" id="3.60.110.10">
    <property type="entry name" value="Carbon-nitrogen hydrolase"/>
    <property type="match status" value="1"/>
</dbReference>
<comment type="function">
    <text evidence="9">Catalyzes the phospholipid dependent N-acylation of the N-terminal cysteine of apolipoprotein, the last step in lipoprotein maturation.</text>
</comment>
<keyword evidence="3 9" id="KW-1003">Cell membrane</keyword>
<evidence type="ECO:0000256" key="3">
    <source>
        <dbReference type="ARBA" id="ARBA00022475"/>
    </source>
</evidence>
<keyword evidence="4 9" id="KW-0808">Transferase</keyword>
<dbReference type="NCBIfam" id="TIGR00546">
    <property type="entry name" value="lnt"/>
    <property type="match status" value="1"/>
</dbReference>
<gene>
    <name evidence="9" type="primary">lnt</name>
    <name evidence="11" type="ORF">BHV66_04875</name>
</gene>
<evidence type="ECO:0000313" key="11">
    <source>
        <dbReference type="EMBL" id="OKY94682.1"/>
    </source>
</evidence>
<comment type="similarity">
    <text evidence="2 9">Belongs to the CN hydrolase family. Apolipoprotein N-acyltransferase subfamily.</text>
</comment>
<feature type="transmembrane region" description="Helical" evidence="9">
    <location>
        <begin position="48"/>
        <end position="71"/>
    </location>
</feature>
<evidence type="ECO:0000313" key="12">
    <source>
        <dbReference type="Proteomes" id="UP000187417"/>
    </source>
</evidence>
<evidence type="ECO:0000256" key="4">
    <source>
        <dbReference type="ARBA" id="ARBA00022679"/>
    </source>
</evidence>
<dbReference type="STRING" id="28117.BHV66_04875"/>
<evidence type="ECO:0000259" key="10">
    <source>
        <dbReference type="PROSITE" id="PS50263"/>
    </source>
</evidence>
<dbReference type="UniPathway" id="UPA00666"/>
<sequence length="521" mass="58565">MGRKFAAVLCSTLLLSPGWLGGTGFTLLFGLVPLLWISDSYDASRRSWWKVFGWALLTFVLWNVSTIWWIWLATPVGPFAATIASSFLNMVAFMLFHTVSKKGPKALAYTLLVSGWIATEYWYTTGDFSWPWLLLGNGFSHEVWAVQWYEYTGIFGGTLWVLLSNILIYEAWRRRRDAKAWTWAGAVVLLPILVSLGIFWSYEAPDEGSVTVSVVQPNIDCYDKFAAGTEQMQERLLLSMIEEAPAGSDFIVLPETVWPYAYDERYLPQAPVVTKIREILREKSSGAMIVTGAETIVYYPPEEQTETARQNERGAFYDKFNSTLGIDTTACLPIHHKGRLVIGVESTPTWIFKALKFLVIDLGGTVGQLGVGEPGPAFVHNGVSVGTPICYEGLYGNFYGGFVRERARALLISSNDGWWGDTPGHKHLFSIARLRAVEHRRAIARSANTGTSGFIDTRGDVQQKLGWDRRGILTGEVELNSELTFYTRYGDYLGRISELLMGLCILYYIAYRIKKKNHLVK</sequence>
<dbReference type="PANTHER" id="PTHR38686">
    <property type="entry name" value="APOLIPOPROTEIN N-ACYLTRANSFERASE"/>
    <property type="match status" value="1"/>
</dbReference>
<dbReference type="GO" id="GO:0042158">
    <property type="term" value="P:lipoprotein biosynthetic process"/>
    <property type="evidence" value="ECO:0007669"/>
    <property type="project" value="UniProtKB-UniRule"/>
</dbReference>
<keyword evidence="5 9" id="KW-0812">Transmembrane</keyword>
<feature type="domain" description="CN hydrolase" evidence="10">
    <location>
        <begin position="215"/>
        <end position="479"/>
    </location>
</feature>
<dbReference type="PANTHER" id="PTHR38686:SF1">
    <property type="entry name" value="APOLIPOPROTEIN N-ACYLTRANSFERASE"/>
    <property type="match status" value="1"/>
</dbReference>
<dbReference type="CDD" id="cd07571">
    <property type="entry name" value="ALP_N-acyl_transferase"/>
    <property type="match status" value="1"/>
</dbReference>
<comment type="pathway">
    <text evidence="9">Protein modification; lipoprotein biosynthesis (N-acyl transfer).</text>
</comment>
<evidence type="ECO:0000256" key="8">
    <source>
        <dbReference type="ARBA" id="ARBA00023315"/>
    </source>
</evidence>
<reference evidence="11 12" key="1">
    <citation type="journal article" date="2016" name="Nat. Biotechnol.">
        <title>Measurement of bacterial replication rates in microbial communities.</title>
        <authorList>
            <person name="Brown C.T."/>
            <person name="Olm M.R."/>
            <person name="Thomas B.C."/>
            <person name="Banfield J.F."/>
        </authorList>
    </citation>
    <scope>NUCLEOTIDE SEQUENCE [LARGE SCALE GENOMIC DNA]</scope>
    <source>
        <strain evidence="11">CAG:67_53_122</strain>
    </source>
</reference>